<evidence type="ECO:0000256" key="1">
    <source>
        <dbReference type="SAM" id="Phobius"/>
    </source>
</evidence>
<name>A0ABW4KPM4_9BACI</name>
<reference evidence="3" key="1">
    <citation type="journal article" date="2019" name="Int. J. Syst. Evol. Microbiol.">
        <title>The Global Catalogue of Microorganisms (GCM) 10K type strain sequencing project: providing services to taxonomists for standard genome sequencing and annotation.</title>
        <authorList>
            <consortium name="The Broad Institute Genomics Platform"/>
            <consortium name="The Broad Institute Genome Sequencing Center for Infectious Disease"/>
            <person name="Wu L."/>
            <person name="Ma J."/>
        </authorList>
    </citation>
    <scope>NUCLEOTIDE SEQUENCE [LARGE SCALE GENOMIC DNA]</scope>
    <source>
        <strain evidence="3">CGMCC 1.12295</strain>
    </source>
</reference>
<protein>
    <recommendedName>
        <fullName evidence="4">Group-specific protein</fullName>
    </recommendedName>
</protein>
<dbReference type="EMBL" id="JBHUEO010000062">
    <property type="protein sequence ID" value="MFD1708205.1"/>
    <property type="molecule type" value="Genomic_DNA"/>
</dbReference>
<feature type="transmembrane region" description="Helical" evidence="1">
    <location>
        <begin position="87"/>
        <end position="106"/>
    </location>
</feature>
<keyword evidence="3" id="KW-1185">Reference proteome</keyword>
<accession>A0ABW4KPM4</accession>
<evidence type="ECO:0000313" key="3">
    <source>
        <dbReference type="Proteomes" id="UP001597301"/>
    </source>
</evidence>
<dbReference type="Proteomes" id="UP001597301">
    <property type="component" value="Unassembled WGS sequence"/>
</dbReference>
<dbReference type="RefSeq" id="WP_380775229.1">
    <property type="nucleotide sequence ID" value="NZ_JBHUEO010000062.1"/>
</dbReference>
<sequence>MKHIDNEKWILYVTDSLDEDTRVHYENHLYSCDHCLEQYLKAVQAAESQMPVLSNPLGFTDSIMKEIAVVEEKALIKPKKNLRKQAFMHYAVAAAMTLALMSAGVFSQLVSTVSAFENSAAKEERSIISGWLNEADSITEKIEENIREGNEHE</sequence>
<gene>
    <name evidence="2" type="ORF">ACFSCZ_15920</name>
</gene>
<comment type="caution">
    <text evidence="2">The sequence shown here is derived from an EMBL/GenBank/DDBJ whole genome shotgun (WGS) entry which is preliminary data.</text>
</comment>
<proteinExistence type="predicted"/>
<evidence type="ECO:0008006" key="4">
    <source>
        <dbReference type="Google" id="ProtNLM"/>
    </source>
</evidence>
<keyword evidence="1" id="KW-0472">Membrane</keyword>
<organism evidence="2 3">
    <name type="scientific">Siminovitchia sediminis</name>
    <dbReference type="NCBI Taxonomy" id="1274353"/>
    <lineage>
        <taxon>Bacteria</taxon>
        <taxon>Bacillati</taxon>
        <taxon>Bacillota</taxon>
        <taxon>Bacilli</taxon>
        <taxon>Bacillales</taxon>
        <taxon>Bacillaceae</taxon>
        <taxon>Siminovitchia</taxon>
    </lineage>
</organism>
<evidence type="ECO:0000313" key="2">
    <source>
        <dbReference type="EMBL" id="MFD1708205.1"/>
    </source>
</evidence>
<keyword evidence="1" id="KW-0812">Transmembrane</keyword>
<keyword evidence="1" id="KW-1133">Transmembrane helix</keyword>